<feature type="transmembrane region" description="Helical" evidence="2">
    <location>
        <begin position="284"/>
        <end position="305"/>
    </location>
</feature>
<keyword evidence="2" id="KW-0812">Transmembrane</keyword>
<keyword evidence="2" id="KW-0472">Membrane</keyword>
<proteinExistence type="predicted"/>
<sequence length="383" mass="42836">MTTLDTPSSPEANTFNEPRAGESRTVGGVERFVLAPLPLPVFPRSLTLGPQPSIVAQNDTVMDLGNSNDGVAFSIQVQLFINAVLLSISAGGFSFMAYVLSHRPDTTGGFWHHYYRLLVEPDPGHSLPASVILLVSLIIINAICFSVFVKSVRAGRREHPLRFHRQRREVCYFPTGSDTPVIVPWESVQAWIESGVMTTGSALMRSIDFCLAIPDPDSERVWLYRIPMGVMSQALLFWESIRRYMDESSESWAGVGGEPESVSTFAASRRALLDDFAKQPQKRWFALSLADFSVSYLNVFLYYLFHIVTCWNLPFWVAQWYQKSVHGRPMPEQIEAWSAPLSPELWAQASEALRWQNAAIEAHYQRGGNLTDFLASQQAKGGG</sequence>
<organism evidence="3 4">
    <name type="scientific">Aeromonas popoffii</name>
    <dbReference type="NCBI Taxonomy" id="70856"/>
    <lineage>
        <taxon>Bacteria</taxon>
        <taxon>Pseudomonadati</taxon>
        <taxon>Pseudomonadota</taxon>
        <taxon>Gammaproteobacteria</taxon>
        <taxon>Aeromonadales</taxon>
        <taxon>Aeromonadaceae</taxon>
        <taxon>Aeromonas</taxon>
    </lineage>
</organism>
<keyword evidence="4" id="KW-1185">Reference proteome</keyword>
<accession>A0ABS5GRP9</accession>
<protein>
    <submittedName>
        <fullName evidence="3">Uncharacterized protein</fullName>
    </submittedName>
</protein>
<feature type="compositionally biased region" description="Polar residues" evidence="1">
    <location>
        <begin position="1"/>
        <end position="16"/>
    </location>
</feature>
<reference evidence="3 4" key="1">
    <citation type="submission" date="2021-04" db="EMBL/GenBank/DDBJ databases">
        <title>Draft Genome of Aeromonas popoffii ID682, isolated from a natural water source in Idaho.</title>
        <authorList>
            <person name="Testerman T."/>
            <person name="Graf J."/>
        </authorList>
    </citation>
    <scope>NUCLEOTIDE SEQUENCE [LARGE SCALE GENOMIC DNA]</scope>
    <source>
        <strain evidence="3 4">ID682</strain>
    </source>
</reference>
<evidence type="ECO:0000256" key="2">
    <source>
        <dbReference type="SAM" id="Phobius"/>
    </source>
</evidence>
<feature type="transmembrane region" description="Helical" evidence="2">
    <location>
        <begin position="127"/>
        <end position="149"/>
    </location>
</feature>
<feature type="transmembrane region" description="Helical" evidence="2">
    <location>
        <begin position="79"/>
        <end position="100"/>
    </location>
</feature>
<evidence type="ECO:0000313" key="4">
    <source>
        <dbReference type="Proteomes" id="UP000675653"/>
    </source>
</evidence>
<keyword evidence="2" id="KW-1133">Transmembrane helix</keyword>
<evidence type="ECO:0000256" key="1">
    <source>
        <dbReference type="SAM" id="MobiDB-lite"/>
    </source>
</evidence>
<comment type="caution">
    <text evidence="3">The sequence shown here is derived from an EMBL/GenBank/DDBJ whole genome shotgun (WGS) entry which is preliminary data.</text>
</comment>
<gene>
    <name evidence="3" type="ORF">KAT72_10995</name>
</gene>
<feature type="region of interest" description="Disordered" evidence="1">
    <location>
        <begin position="1"/>
        <end position="22"/>
    </location>
</feature>
<dbReference type="Proteomes" id="UP000675653">
    <property type="component" value="Unassembled WGS sequence"/>
</dbReference>
<name>A0ABS5GRP9_9GAMM</name>
<dbReference type="RefSeq" id="WP_212513610.1">
    <property type="nucleotide sequence ID" value="NZ_CAWQDX010000050.1"/>
</dbReference>
<evidence type="ECO:0000313" key="3">
    <source>
        <dbReference type="EMBL" id="MBR7629534.1"/>
    </source>
</evidence>
<dbReference type="EMBL" id="JAGRZL010000028">
    <property type="protein sequence ID" value="MBR7629534.1"/>
    <property type="molecule type" value="Genomic_DNA"/>
</dbReference>